<dbReference type="OrthoDB" id="9779415at2"/>
<dbReference type="InterPro" id="IPR011234">
    <property type="entry name" value="Fumarylacetoacetase-like_C"/>
</dbReference>
<accession>A0A432MG95</accession>
<evidence type="ECO:0000313" key="5">
    <source>
        <dbReference type="Proteomes" id="UP000280296"/>
    </source>
</evidence>
<reference evidence="4 5" key="2">
    <citation type="submission" date="2019-01" db="EMBL/GenBank/DDBJ databases">
        <title>Tautonia sociabilis, a novel thermotolerant planctomycete of Isosphaeraceae family, isolated from a 4000 m deep subterranean habitat.</title>
        <authorList>
            <person name="Kovaleva O.L."/>
            <person name="Elcheninov A.G."/>
            <person name="Van Heerden E."/>
            <person name="Toshchakov S.V."/>
            <person name="Novikov A."/>
            <person name="Bonch-Osmolovskaya E.A."/>
            <person name="Kublanov I.V."/>
        </authorList>
    </citation>
    <scope>NUCLEOTIDE SEQUENCE [LARGE SCALE GENOMIC DNA]</scope>
    <source>
        <strain evidence="4 5">GM2012</strain>
    </source>
</reference>
<proteinExistence type="inferred from homology"/>
<reference evidence="4 5" key="1">
    <citation type="submission" date="2018-12" db="EMBL/GenBank/DDBJ databases">
        <authorList>
            <person name="Toschakov S.V."/>
        </authorList>
    </citation>
    <scope>NUCLEOTIDE SEQUENCE [LARGE SCALE GENOMIC DNA]</scope>
    <source>
        <strain evidence="4 5">GM2012</strain>
    </source>
</reference>
<dbReference type="SUPFAM" id="SSF56529">
    <property type="entry name" value="FAH"/>
    <property type="match status" value="1"/>
</dbReference>
<sequence length="283" mass="30348">MQLVKFLDGPGSQPSIGLLDGDSVRPLRGSRRLSTFLHAADPAAEVHRRLDPAADPLPLHAAMLLPPIDDQEVWAAGVTYIRSKQARQAESETGGSFYDLVYSADRPELFFKATASRVVGPGDVIRVRSDTSWSVPEPELALVIDDTLRLVGLTIGNDVSARDIEGRNPLYLPQAKVYDASCALGPAVTLLSAVPDPANLTIALEILRDGSPAFQGETSSSRLARRLDELISWLGRDQVFPDGVILMTGTGIVPPDEFTLQPGDVVRIAIAGLGVLENVVAPR</sequence>
<dbReference type="InterPro" id="IPR036663">
    <property type="entry name" value="Fumarylacetoacetase_C_sf"/>
</dbReference>
<keyword evidence="5" id="KW-1185">Reference proteome</keyword>
<dbReference type="GO" id="GO:0044281">
    <property type="term" value="P:small molecule metabolic process"/>
    <property type="evidence" value="ECO:0007669"/>
    <property type="project" value="UniProtKB-ARBA"/>
</dbReference>
<dbReference type="Proteomes" id="UP000280296">
    <property type="component" value="Unassembled WGS sequence"/>
</dbReference>
<gene>
    <name evidence="4" type="ORF">TsocGM_18050</name>
</gene>
<dbReference type="RefSeq" id="WP_126726862.1">
    <property type="nucleotide sequence ID" value="NZ_RYZH01000038.1"/>
</dbReference>
<organism evidence="4 5">
    <name type="scientific">Tautonia sociabilis</name>
    <dbReference type="NCBI Taxonomy" id="2080755"/>
    <lineage>
        <taxon>Bacteria</taxon>
        <taxon>Pseudomonadati</taxon>
        <taxon>Planctomycetota</taxon>
        <taxon>Planctomycetia</taxon>
        <taxon>Isosphaerales</taxon>
        <taxon>Isosphaeraceae</taxon>
        <taxon>Tautonia</taxon>
    </lineage>
</organism>
<evidence type="ECO:0000256" key="1">
    <source>
        <dbReference type="ARBA" id="ARBA00010211"/>
    </source>
</evidence>
<evidence type="ECO:0000313" key="4">
    <source>
        <dbReference type="EMBL" id="RUL85614.1"/>
    </source>
</evidence>
<evidence type="ECO:0000259" key="3">
    <source>
        <dbReference type="Pfam" id="PF01557"/>
    </source>
</evidence>
<keyword evidence="2" id="KW-0479">Metal-binding</keyword>
<feature type="domain" description="Fumarylacetoacetase-like C-terminal" evidence="3">
    <location>
        <begin position="106"/>
        <end position="280"/>
    </location>
</feature>
<name>A0A432MG95_9BACT</name>
<dbReference type="GO" id="GO:0046872">
    <property type="term" value="F:metal ion binding"/>
    <property type="evidence" value="ECO:0007669"/>
    <property type="project" value="UniProtKB-KW"/>
</dbReference>
<keyword evidence="4" id="KW-0413">Isomerase</keyword>
<comment type="similarity">
    <text evidence="1">Belongs to the FAH family.</text>
</comment>
<evidence type="ECO:0000256" key="2">
    <source>
        <dbReference type="ARBA" id="ARBA00022723"/>
    </source>
</evidence>
<dbReference type="AlphaFoldDB" id="A0A432MG95"/>
<protein>
    <submittedName>
        <fullName evidence="4">2-hydroxyhepta-2,4-diene-1,7-dioate isomerase</fullName>
    </submittedName>
</protein>
<dbReference type="PANTHER" id="PTHR42796">
    <property type="entry name" value="FUMARYLACETOACETATE HYDROLASE DOMAIN-CONTAINING PROTEIN 2A-RELATED"/>
    <property type="match status" value="1"/>
</dbReference>
<dbReference type="Pfam" id="PF01557">
    <property type="entry name" value="FAA_hydrolase"/>
    <property type="match status" value="1"/>
</dbReference>
<dbReference type="PANTHER" id="PTHR42796:SF7">
    <property type="entry name" value="2-DEHYDRO-3-DEOXY-D-ARABINONATE DEHYDRATASE"/>
    <property type="match status" value="1"/>
</dbReference>
<comment type="caution">
    <text evidence="4">The sequence shown here is derived from an EMBL/GenBank/DDBJ whole genome shotgun (WGS) entry which is preliminary data.</text>
</comment>
<dbReference type="InterPro" id="IPR051121">
    <property type="entry name" value="FAH"/>
</dbReference>
<dbReference type="Gene3D" id="3.90.850.10">
    <property type="entry name" value="Fumarylacetoacetase-like, C-terminal domain"/>
    <property type="match status" value="1"/>
</dbReference>
<dbReference type="EMBL" id="RYZH01000038">
    <property type="protein sequence ID" value="RUL85614.1"/>
    <property type="molecule type" value="Genomic_DNA"/>
</dbReference>
<dbReference type="GO" id="GO:0016853">
    <property type="term" value="F:isomerase activity"/>
    <property type="evidence" value="ECO:0007669"/>
    <property type="project" value="UniProtKB-KW"/>
</dbReference>